<dbReference type="PANTHER" id="PTHR11586">
    <property type="entry name" value="TRNA-AMINOACYLATION COFACTOR ARC1 FAMILY MEMBER"/>
    <property type="match status" value="1"/>
</dbReference>
<keyword evidence="2 3" id="KW-0694">RNA-binding</keyword>
<dbReference type="Gene3D" id="2.40.50.140">
    <property type="entry name" value="Nucleic acid-binding proteins"/>
    <property type="match status" value="1"/>
</dbReference>
<dbReference type="InterPro" id="IPR051270">
    <property type="entry name" value="Tyrosine-tRNA_ligase_regulator"/>
</dbReference>
<proteinExistence type="predicted"/>
<organism evidence="5 6">
    <name type="scientific">Sphingomonas qomolangmaensis</name>
    <dbReference type="NCBI Taxonomy" id="2918765"/>
    <lineage>
        <taxon>Bacteria</taxon>
        <taxon>Pseudomonadati</taxon>
        <taxon>Pseudomonadota</taxon>
        <taxon>Alphaproteobacteria</taxon>
        <taxon>Sphingomonadales</taxon>
        <taxon>Sphingomonadaceae</taxon>
        <taxon>Sphingomonas</taxon>
    </lineage>
</organism>
<dbReference type="InterPro" id="IPR008231">
    <property type="entry name" value="CsaA"/>
</dbReference>
<evidence type="ECO:0000259" key="4">
    <source>
        <dbReference type="PROSITE" id="PS50886"/>
    </source>
</evidence>
<gene>
    <name evidence="5" type="ORF">NMP03_11880</name>
</gene>
<dbReference type="NCBIfam" id="NF007494">
    <property type="entry name" value="PRK10089.1-3"/>
    <property type="match status" value="1"/>
</dbReference>
<keyword evidence="1 3" id="KW-0820">tRNA-binding</keyword>
<dbReference type="InterPro" id="IPR012340">
    <property type="entry name" value="NA-bd_OB-fold"/>
</dbReference>
<dbReference type="Proteomes" id="UP001058533">
    <property type="component" value="Chromosome"/>
</dbReference>
<dbReference type="PANTHER" id="PTHR11586:SF37">
    <property type="entry name" value="TRNA-BINDING DOMAIN-CONTAINING PROTEIN"/>
    <property type="match status" value="1"/>
</dbReference>
<evidence type="ECO:0000256" key="2">
    <source>
        <dbReference type="ARBA" id="ARBA00022884"/>
    </source>
</evidence>
<dbReference type="SUPFAM" id="SSF50249">
    <property type="entry name" value="Nucleic acid-binding proteins"/>
    <property type="match status" value="1"/>
</dbReference>
<evidence type="ECO:0000256" key="1">
    <source>
        <dbReference type="ARBA" id="ARBA00022555"/>
    </source>
</evidence>
<dbReference type="NCBIfam" id="TIGR02222">
    <property type="entry name" value="chap_CsaA"/>
    <property type="match status" value="1"/>
</dbReference>
<evidence type="ECO:0000313" key="5">
    <source>
        <dbReference type="EMBL" id="UUL81886.1"/>
    </source>
</evidence>
<protein>
    <submittedName>
        <fullName evidence="5">tRNA-binding protein</fullName>
    </submittedName>
</protein>
<dbReference type="InterPro" id="IPR002547">
    <property type="entry name" value="tRNA-bd_dom"/>
</dbReference>
<sequence length="123" mass="13161">MHATHDPAAPPAPTIGFDQFLSVDIRVGTIVAAEVFAKARKPAYILTIDFGPAIGTRRSSAQITEHYTPQELVGTQVAAVVNFPPRQIGPMMSEVLTLGFPDAEGRVVLVRPSQPVPDGGRLF</sequence>
<evidence type="ECO:0000313" key="6">
    <source>
        <dbReference type="Proteomes" id="UP001058533"/>
    </source>
</evidence>
<dbReference type="PROSITE" id="PS50886">
    <property type="entry name" value="TRBD"/>
    <property type="match status" value="1"/>
</dbReference>
<feature type="domain" description="TRNA-binding" evidence="4">
    <location>
        <begin position="19"/>
        <end position="123"/>
    </location>
</feature>
<accession>A0ABY5LB23</accession>
<evidence type="ECO:0000256" key="3">
    <source>
        <dbReference type="PROSITE-ProRule" id="PRU00209"/>
    </source>
</evidence>
<dbReference type="CDD" id="cd02798">
    <property type="entry name" value="tRNA_bind_CsaA"/>
    <property type="match status" value="1"/>
</dbReference>
<keyword evidence="6" id="KW-1185">Reference proteome</keyword>
<reference evidence="5" key="1">
    <citation type="submission" date="2022-07" db="EMBL/GenBank/DDBJ databases">
        <title>Sphingomonas sp. nov., a novel bacterium isolated from the north slope of the Mount Everest.</title>
        <authorList>
            <person name="Cui X."/>
            <person name="Liu Y."/>
        </authorList>
    </citation>
    <scope>NUCLEOTIDE SEQUENCE</scope>
    <source>
        <strain evidence="5">S5-59</strain>
    </source>
</reference>
<dbReference type="Pfam" id="PF01588">
    <property type="entry name" value="tRNA_bind"/>
    <property type="match status" value="1"/>
</dbReference>
<dbReference type="EMBL" id="CP101740">
    <property type="protein sequence ID" value="UUL81886.1"/>
    <property type="molecule type" value="Genomic_DNA"/>
</dbReference>
<dbReference type="RefSeq" id="WP_256505627.1">
    <property type="nucleotide sequence ID" value="NZ_CP101740.1"/>
</dbReference>
<name>A0ABY5LB23_9SPHN</name>
<dbReference type="NCBIfam" id="NF007495">
    <property type="entry name" value="PRK10089.1-4"/>
    <property type="match status" value="1"/>
</dbReference>